<dbReference type="InterPro" id="IPR003399">
    <property type="entry name" value="Mce/MlaD"/>
</dbReference>
<feature type="domain" description="Mce/MlaD" evidence="1">
    <location>
        <begin position="39"/>
        <end position="113"/>
    </location>
</feature>
<reference evidence="2 3" key="1">
    <citation type="submission" date="2019-09" db="EMBL/GenBank/DDBJ databases">
        <title>Nocardioides panacisoli sp. nov., isolated from the soil of a ginseng field.</title>
        <authorList>
            <person name="Cho C."/>
        </authorList>
    </citation>
    <scope>NUCLEOTIDE SEQUENCE [LARGE SCALE GENOMIC DNA]</scope>
    <source>
        <strain evidence="2 3">BN130099</strain>
    </source>
</reference>
<dbReference type="PANTHER" id="PTHR33371:SF16">
    <property type="entry name" value="MCE-FAMILY PROTEIN MCE3F"/>
    <property type="match status" value="1"/>
</dbReference>
<comment type="caution">
    <text evidence="2">The sequence shown here is derived from an EMBL/GenBank/DDBJ whole genome shotgun (WGS) entry which is preliminary data.</text>
</comment>
<name>A0A5B1LFB0_9ACTN</name>
<dbReference type="NCBIfam" id="TIGR00996">
    <property type="entry name" value="Mtu_fam_mce"/>
    <property type="match status" value="1"/>
</dbReference>
<evidence type="ECO:0000259" key="1">
    <source>
        <dbReference type="Pfam" id="PF02470"/>
    </source>
</evidence>
<dbReference type="AlphaFoldDB" id="A0A5B1LFB0"/>
<reference evidence="2 3" key="2">
    <citation type="submission" date="2019-09" db="EMBL/GenBank/DDBJ databases">
        <authorList>
            <person name="Jin C."/>
        </authorList>
    </citation>
    <scope>NUCLEOTIDE SEQUENCE [LARGE SCALE GENOMIC DNA]</scope>
    <source>
        <strain evidence="2 3">BN130099</strain>
    </source>
</reference>
<gene>
    <name evidence="2" type="ORF">F0U44_12945</name>
</gene>
<dbReference type="RefSeq" id="WP_149728676.1">
    <property type="nucleotide sequence ID" value="NZ_VUJV01000003.1"/>
</dbReference>
<evidence type="ECO:0000313" key="2">
    <source>
        <dbReference type="EMBL" id="KAA1419342.1"/>
    </source>
</evidence>
<dbReference type="EMBL" id="VUJV01000003">
    <property type="protein sequence ID" value="KAA1419342.1"/>
    <property type="molecule type" value="Genomic_DNA"/>
</dbReference>
<organism evidence="2 3">
    <name type="scientific">Nocardioides humilatus</name>
    <dbReference type="NCBI Taxonomy" id="2607660"/>
    <lineage>
        <taxon>Bacteria</taxon>
        <taxon>Bacillati</taxon>
        <taxon>Actinomycetota</taxon>
        <taxon>Actinomycetes</taxon>
        <taxon>Propionibacteriales</taxon>
        <taxon>Nocardioidaceae</taxon>
        <taxon>Nocardioides</taxon>
    </lineage>
</organism>
<evidence type="ECO:0000313" key="3">
    <source>
        <dbReference type="Proteomes" id="UP000325003"/>
    </source>
</evidence>
<dbReference type="Proteomes" id="UP000325003">
    <property type="component" value="Unassembled WGS sequence"/>
</dbReference>
<proteinExistence type="predicted"/>
<protein>
    <submittedName>
        <fullName evidence="2">MCE family protein</fullName>
    </submittedName>
</protein>
<dbReference type="InterPro" id="IPR052336">
    <property type="entry name" value="MlaD_Phospholipid_Transporter"/>
</dbReference>
<keyword evidence="3" id="KW-1185">Reference proteome</keyword>
<dbReference type="InterPro" id="IPR005693">
    <property type="entry name" value="Mce"/>
</dbReference>
<accession>A0A5B1LFB0</accession>
<dbReference type="PANTHER" id="PTHR33371">
    <property type="entry name" value="INTERMEMBRANE PHOSPHOLIPID TRANSPORT SYSTEM BINDING PROTEIN MLAD-RELATED"/>
    <property type="match status" value="1"/>
</dbReference>
<dbReference type="GO" id="GO:0005576">
    <property type="term" value="C:extracellular region"/>
    <property type="evidence" value="ECO:0007669"/>
    <property type="project" value="TreeGrafter"/>
</dbReference>
<dbReference type="Pfam" id="PF02470">
    <property type="entry name" value="MlaD"/>
    <property type="match status" value="1"/>
</dbReference>
<sequence length="366" mass="38782">MISVRLRLQILAFAVIAAVGISYVGARYVGVPRLLGLSGYHVTVEMPRAGGLFVNAEVTYRGVPIGRVEEMTAAPDGVRAVVVVTSDVEIPRDVDAWVRNRSAIGEQYLDLRPAHAGGPMLADGDRTAVADDQLPIPLDGLMSDLVAFDESVPIGDLRRVVREISTATQGTGDDLRTLLEASSSLVDQAVDGFPATSSLIDASETVLRTQARRSDDIRAFSADLRLVADVLADAEGDIGDLISRGPGAARELGRLVTDVGTPLAGLFDELLSLNGVLASRRTELADVLGHAPQVVDAYSSALHDGFLSMGLIANVTDPVPCTNGYAATRRHDGLQTTDGPLRTDVRCRSRLVRGSGSAPHDEGWGR</sequence>